<feature type="transmembrane region" description="Helical" evidence="1">
    <location>
        <begin position="7"/>
        <end position="26"/>
    </location>
</feature>
<keyword evidence="1" id="KW-1133">Transmembrane helix</keyword>
<keyword evidence="1" id="KW-0472">Membrane</keyword>
<evidence type="ECO:0008006" key="4">
    <source>
        <dbReference type="Google" id="ProtNLM"/>
    </source>
</evidence>
<dbReference type="SUPFAM" id="SSF51126">
    <property type="entry name" value="Pectin lyase-like"/>
    <property type="match status" value="1"/>
</dbReference>
<dbReference type="STRING" id="1703779.AMJ83_07065"/>
<keyword evidence="1" id="KW-0812">Transmembrane</keyword>
<name>A0A0S8FUX6_UNCW3</name>
<accession>A0A0S8FUX6</accession>
<reference evidence="2 3" key="1">
    <citation type="journal article" date="2015" name="Microbiome">
        <title>Genomic resolution of linkages in carbon, nitrogen, and sulfur cycling among widespread estuary sediment bacteria.</title>
        <authorList>
            <person name="Baker B.J."/>
            <person name="Lazar C.S."/>
            <person name="Teske A.P."/>
            <person name="Dick G.J."/>
        </authorList>
    </citation>
    <scope>NUCLEOTIDE SEQUENCE [LARGE SCALE GENOMIC DNA]</scope>
    <source>
        <strain evidence="2">SM23_42</strain>
    </source>
</reference>
<dbReference type="InterPro" id="IPR011050">
    <property type="entry name" value="Pectin_lyase_fold/virulence"/>
</dbReference>
<dbReference type="EMBL" id="LJUJ01000013">
    <property type="protein sequence ID" value="KPK63421.1"/>
    <property type="molecule type" value="Genomic_DNA"/>
</dbReference>
<dbReference type="Gene3D" id="2.160.20.10">
    <property type="entry name" value="Single-stranded right-handed beta-helix, Pectin lyase-like"/>
    <property type="match status" value="1"/>
</dbReference>
<protein>
    <recommendedName>
        <fullName evidence="4">Right handed beta helix domain-containing protein</fullName>
    </recommendedName>
</protein>
<evidence type="ECO:0000313" key="3">
    <source>
        <dbReference type="Proteomes" id="UP000051373"/>
    </source>
</evidence>
<organism evidence="2 3">
    <name type="scientific">candidate division WOR_3 bacterium SM23_42</name>
    <dbReference type="NCBI Taxonomy" id="1703779"/>
    <lineage>
        <taxon>Bacteria</taxon>
        <taxon>Bacteria division WOR-3</taxon>
    </lineage>
</organism>
<dbReference type="InterPro" id="IPR012334">
    <property type="entry name" value="Pectin_lyas_fold"/>
</dbReference>
<dbReference type="Proteomes" id="UP000051373">
    <property type="component" value="Unassembled WGS sequence"/>
</dbReference>
<proteinExistence type="predicted"/>
<dbReference type="AlphaFoldDB" id="A0A0S8FUX6"/>
<evidence type="ECO:0000256" key="1">
    <source>
        <dbReference type="SAM" id="Phobius"/>
    </source>
</evidence>
<evidence type="ECO:0000313" key="2">
    <source>
        <dbReference type="EMBL" id="KPK63421.1"/>
    </source>
</evidence>
<sequence>MAGQSRIIIALILITGAISATTWYVHPDSTLNSIQSALDSCANNDTVLVGPGTYHENIVWPNVRGIKLTSEIGPDTTIIDGDSIGDVLWIDSCPSVDTTTIIDGFTIRNGSPNCGIFCQAIPGGSSPTIANNIITANVCGVSCGFASPVIIGNTIIGNGNGINLYASQASIINNEISMNDGHGIAGYIFAPTIIGNIISDNSVCGLDGWYASPIISYTTISQNAGHGLSFGDGSPIIDHCVIAENGGDGIAFHWAYITYPEIHYSDIVNNTGYGVRNNSSNNIVNAVNNWWGDATGPYHPTLNPGGLGDSVSDYVDFNPWLTGPGVMDRPIVKPVKEGEYLGATIFSGPLQLRAGKKCRVYDIVGRIVEPNRITRGVYFIELEGRISHKVIKVR</sequence>
<gene>
    <name evidence="2" type="ORF">AMJ83_07065</name>
</gene>
<comment type="caution">
    <text evidence="2">The sequence shown here is derived from an EMBL/GenBank/DDBJ whole genome shotgun (WGS) entry which is preliminary data.</text>
</comment>